<keyword evidence="6" id="KW-0378">Hydrolase</keyword>
<keyword evidence="8 13" id="KW-0482">Metalloprotease</keyword>
<dbReference type="EMBL" id="MU866022">
    <property type="protein sequence ID" value="KAK4442269.1"/>
    <property type="molecule type" value="Genomic_DNA"/>
</dbReference>
<feature type="domain" description="Peptidase M43 pregnancy-associated plasma-A" evidence="12">
    <location>
        <begin position="193"/>
        <end position="299"/>
    </location>
</feature>
<feature type="compositionally biased region" description="Basic and acidic residues" evidence="10">
    <location>
        <begin position="235"/>
        <end position="253"/>
    </location>
</feature>
<evidence type="ECO:0000256" key="1">
    <source>
        <dbReference type="ARBA" id="ARBA00003174"/>
    </source>
</evidence>
<keyword evidence="7" id="KW-0862">Zinc</keyword>
<reference evidence="13" key="2">
    <citation type="submission" date="2023-05" db="EMBL/GenBank/DDBJ databases">
        <authorList>
            <consortium name="Lawrence Berkeley National Laboratory"/>
            <person name="Steindorff A."/>
            <person name="Hensen N."/>
            <person name="Bonometti L."/>
            <person name="Westerberg I."/>
            <person name="Brannstrom I.O."/>
            <person name="Guillou S."/>
            <person name="Cros-Aarteil S."/>
            <person name="Calhoun S."/>
            <person name="Haridas S."/>
            <person name="Kuo A."/>
            <person name="Mondo S."/>
            <person name="Pangilinan J."/>
            <person name="Riley R."/>
            <person name="Labutti K."/>
            <person name="Andreopoulos B."/>
            <person name="Lipzen A."/>
            <person name="Chen C."/>
            <person name="Yanf M."/>
            <person name="Daum C."/>
            <person name="Ng V."/>
            <person name="Clum A."/>
            <person name="Ohm R."/>
            <person name="Martin F."/>
            <person name="Silar P."/>
            <person name="Natvig D."/>
            <person name="Lalanne C."/>
            <person name="Gautier V."/>
            <person name="Ament-Velasquez S.L."/>
            <person name="Kruys A."/>
            <person name="Hutchinson M.I."/>
            <person name="Powell A.J."/>
            <person name="Barry K."/>
            <person name="Miller A.N."/>
            <person name="Grigoriev I.V."/>
            <person name="Debuchy R."/>
            <person name="Gladieux P."/>
            <person name="Thoren M.H."/>
            <person name="Johannesson H."/>
        </authorList>
    </citation>
    <scope>NUCLEOTIDE SEQUENCE</scope>
    <source>
        <strain evidence="13">PSN243</strain>
    </source>
</reference>
<feature type="chain" id="PRO_5043754129" evidence="11">
    <location>
        <begin position="19"/>
        <end position="307"/>
    </location>
</feature>
<evidence type="ECO:0000313" key="14">
    <source>
        <dbReference type="Proteomes" id="UP001321760"/>
    </source>
</evidence>
<dbReference type="SUPFAM" id="SSF55486">
    <property type="entry name" value="Metalloproteases ('zincins'), catalytic domain"/>
    <property type="match status" value="1"/>
</dbReference>
<reference evidence="13" key="1">
    <citation type="journal article" date="2023" name="Mol. Phylogenet. Evol.">
        <title>Genome-scale phylogeny and comparative genomics of the fungal order Sordariales.</title>
        <authorList>
            <person name="Hensen N."/>
            <person name="Bonometti L."/>
            <person name="Westerberg I."/>
            <person name="Brannstrom I.O."/>
            <person name="Guillou S."/>
            <person name="Cros-Aarteil S."/>
            <person name="Calhoun S."/>
            <person name="Haridas S."/>
            <person name="Kuo A."/>
            <person name="Mondo S."/>
            <person name="Pangilinan J."/>
            <person name="Riley R."/>
            <person name="LaButti K."/>
            <person name="Andreopoulos B."/>
            <person name="Lipzen A."/>
            <person name="Chen C."/>
            <person name="Yan M."/>
            <person name="Daum C."/>
            <person name="Ng V."/>
            <person name="Clum A."/>
            <person name="Steindorff A."/>
            <person name="Ohm R.A."/>
            <person name="Martin F."/>
            <person name="Silar P."/>
            <person name="Natvig D.O."/>
            <person name="Lalanne C."/>
            <person name="Gautier V."/>
            <person name="Ament-Velasquez S.L."/>
            <person name="Kruys A."/>
            <person name="Hutchinson M.I."/>
            <person name="Powell A.J."/>
            <person name="Barry K."/>
            <person name="Miller A.N."/>
            <person name="Grigoriev I.V."/>
            <person name="Debuchy R."/>
            <person name="Gladieux P."/>
            <person name="Hiltunen Thoren M."/>
            <person name="Johannesson H."/>
        </authorList>
    </citation>
    <scope>NUCLEOTIDE SEQUENCE</scope>
    <source>
        <strain evidence="13">PSN243</strain>
    </source>
</reference>
<sequence length="307" mass="34875">MHLRHFAAGLLAAAPALADVHKCGGHNDLSELGDELGRSGLEERLSTLKTRQTFPVPPTVELIVHVTAPSTRREDGYLTKAEVAEQVDIIKRLYEPTKITFKYDEAKLRYHVDTRWQGSKTTIKEFDPMIAELREGNYRTLNLFFYNNTHQGYGGGCRNPWVEVQKGYDFQKRLNEDGCVVSTYTINKSSHKFMNQGKTAVHEIGHWFGLLHPFEAGNITQPLVRDPDTCWSGNPDDHVSDTPKTRQGPEGHCDATSNTCREPTGQAPIYDPIDNYMMYTSDACQSRFTTGQVERMYQMYDLHRARS</sequence>
<dbReference type="GO" id="GO:0008237">
    <property type="term" value="F:metallopeptidase activity"/>
    <property type="evidence" value="ECO:0007669"/>
    <property type="project" value="UniProtKB-KW"/>
</dbReference>
<dbReference type="AlphaFoldDB" id="A0AAV9G1A9"/>
<evidence type="ECO:0000256" key="10">
    <source>
        <dbReference type="SAM" id="MobiDB-lite"/>
    </source>
</evidence>
<dbReference type="PANTHER" id="PTHR47466:SF1">
    <property type="entry name" value="METALLOPROTEASE MEP1 (AFU_ORTHOLOGUE AFUA_1G07730)-RELATED"/>
    <property type="match status" value="1"/>
</dbReference>
<dbReference type="Pfam" id="PF05572">
    <property type="entry name" value="Peptidase_M43"/>
    <property type="match status" value="1"/>
</dbReference>
<evidence type="ECO:0000256" key="3">
    <source>
        <dbReference type="ARBA" id="ARBA00022670"/>
    </source>
</evidence>
<evidence type="ECO:0000256" key="2">
    <source>
        <dbReference type="ARBA" id="ARBA00008721"/>
    </source>
</evidence>
<comment type="caution">
    <text evidence="13">The sequence shown here is derived from an EMBL/GenBank/DDBJ whole genome shotgun (WGS) entry which is preliminary data.</text>
</comment>
<evidence type="ECO:0000256" key="9">
    <source>
        <dbReference type="ARBA" id="ARBA00023157"/>
    </source>
</evidence>
<evidence type="ECO:0000256" key="6">
    <source>
        <dbReference type="ARBA" id="ARBA00022801"/>
    </source>
</evidence>
<keyword evidence="5 11" id="KW-0732">Signal</keyword>
<feature type="signal peptide" evidence="11">
    <location>
        <begin position="1"/>
        <end position="18"/>
    </location>
</feature>
<evidence type="ECO:0000313" key="13">
    <source>
        <dbReference type="EMBL" id="KAK4442269.1"/>
    </source>
</evidence>
<comment type="similarity">
    <text evidence="2">Belongs to the peptidase M43B family.</text>
</comment>
<keyword evidence="14" id="KW-1185">Reference proteome</keyword>
<dbReference type="PANTHER" id="PTHR47466">
    <property type="match status" value="1"/>
</dbReference>
<evidence type="ECO:0000256" key="11">
    <source>
        <dbReference type="SAM" id="SignalP"/>
    </source>
</evidence>
<evidence type="ECO:0000256" key="8">
    <source>
        <dbReference type="ARBA" id="ARBA00023049"/>
    </source>
</evidence>
<evidence type="ECO:0000256" key="7">
    <source>
        <dbReference type="ARBA" id="ARBA00022833"/>
    </source>
</evidence>
<dbReference type="Proteomes" id="UP001321760">
    <property type="component" value="Unassembled WGS sequence"/>
</dbReference>
<evidence type="ECO:0000256" key="5">
    <source>
        <dbReference type="ARBA" id="ARBA00022729"/>
    </source>
</evidence>
<gene>
    <name evidence="13" type="ORF">QBC34DRAFT_363992</name>
</gene>
<protein>
    <submittedName>
        <fullName evidence="13">Extracellular metalloprotease 1</fullName>
    </submittedName>
</protein>
<accession>A0AAV9G1A9</accession>
<dbReference type="GO" id="GO:0006508">
    <property type="term" value="P:proteolysis"/>
    <property type="evidence" value="ECO:0007669"/>
    <property type="project" value="UniProtKB-KW"/>
</dbReference>
<name>A0AAV9G1A9_9PEZI</name>
<keyword evidence="3" id="KW-0645">Protease</keyword>
<keyword evidence="9" id="KW-1015">Disulfide bond</keyword>
<feature type="region of interest" description="Disordered" evidence="10">
    <location>
        <begin position="232"/>
        <end position="266"/>
    </location>
</feature>
<dbReference type="GO" id="GO:0046872">
    <property type="term" value="F:metal ion binding"/>
    <property type="evidence" value="ECO:0007669"/>
    <property type="project" value="UniProtKB-KW"/>
</dbReference>
<evidence type="ECO:0000256" key="4">
    <source>
        <dbReference type="ARBA" id="ARBA00022723"/>
    </source>
</evidence>
<dbReference type="InterPro" id="IPR008754">
    <property type="entry name" value="Peptidase_M43"/>
</dbReference>
<comment type="function">
    <text evidence="1">Secreted metalloproteinase that allows assimilation of proteinaceous substrates.</text>
</comment>
<organism evidence="13 14">
    <name type="scientific">Podospora aff. communis PSN243</name>
    <dbReference type="NCBI Taxonomy" id="3040156"/>
    <lineage>
        <taxon>Eukaryota</taxon>
        <taxon>Fungi</taxon>
        <taxon>Dikarya</taxon>
        <taxon>Ascomycota</taxon>
        <taxon>Pezizomycotina</taxon>
        <taxon>Sordariomycetes</taxon>
        <taxon>Sordariomycetidae</taxon>
        <taxon>Sordariales</taxon>
        <taxon>Podosporaceae</taxon>
        <taxon>Podospora</taxon>
    </lineage>
</organism>
<evidence type="ECO:0000259" key="12">
    <source>
        <dbReference type="Pfam" id="PF05572"/>
    </source>
</evidence>
<keyword evidence="4" id="KW-0479">Metal-binding</keyword>
<dbReference type="InterPro" id="IPR024079">
    <property type="entry name" value="MetalloPept_cat_dom_sf"/>
</dbReference>
<dbReference type="Gene3D" id="3.40.390.10">
    <property type="entry name" value="Collagenase (Catalytic Domain)"/>
    <property type="match status" value="1"/>
</dbReference>
<proteinExistence type="inferred from homology"/>